<protein>
    <submittedName>
        <fullName evidence="1">Uncharacterized protein</fullName>
    </submittedName>
</protein>
<keyword evidence="2" id="KW-1185">Reference proteome</keyword>
<sequence>MGFAEKATENSQLLLGRPYARQCDAGALQRAITQLKNPLGDAEGADRALIQGVTQNYNPSGFFQDTCLGWL</sequence>
<dbReference type="Proteomes" id="UP001391051">
    <property type="component" value="Unassembled WGS sequence"/>
</dbReference>
<evidence type="ECO:0000313" key="1">
    <source>
        <dbReference type="EMBL" id="KAK7956305.1"/>
    </source>
</evidence>
<proteinExistence type="predicted"/>
<reference evidence="1 2" key="1">
    <citation type="submission" date="2023-01" db="EMBL/GenBank/DDBJ databases">
        <title>Analysis of 21 Apiospora genomes using comparative genomics revels a genus with tremendous synthesis potential of carbohydrate active enzymes and secondary metabolites.</title>
        <authorList>
            <person name="Sorensen T."/>
        </authorList>
    </citation>
    <scope>NUCLEOTIDE SEQUENCE [LARGE SCALE GENOMIC DNA]</scope>
    <source>
        <strain evidence="1 2">CBS 24483</strain>
    </source>
</reference>
<comment type="caution">
    <text evidence="1">The sequence shown here is derived from an EMBL/GenBank/DDBJ whole genome shotgun (WGS) entry which is preliminary data.</text>
</comment>
<name>A0ABR1QI10_9PEZI</name>
<dbReference type="RefSeq" id="XP_066701611.1">
    <property type="nucleotide sequence ID" value="XM_066841749.1"/>
</dbReference>
<dbReference type="GeneID" id="92074811"/>
<gene>
    <name evidence="1" type="ORF">PG986_005527</name>
</gene>
<evidence type="ECO:0000313" key="2">
    <source>
        <dbReference type="Proteomes" id="UP001391051"/>
    </source>
</evidence>
<organism evidence="1 2">
    <name type="scientific">Apiospora aurea</name>
    <dbReference type="NCBI Taxonomy" id="335848"/>
    <lineage>
        <taxon>Eukaryota</taxon>
        <taxon>Fungi</taxon>
        <taxon>Dikarya</taxon>
        <taxon>Ascomycota</taxon>
        <taxon>Pezizomycotina</taxon>
        <taxon>Sordariomycetes</taxon>
        <taxon>Xylariomycetidae</taxon>
        <taxon>Amphisphaeriales</taxon>
        <taxon>Apiosporaceae</taxon>
        <taxon>Apiospora</taxon>
    </lineage>
</organism>
<accession>A0ABR1QI10</accession>
<dbReference type="EMBL" id="JAQQWE010000004">
    <property type="protein sequence ID" value="KAK7956305.1"/>
    <property type="molecule type" value="Genomic_DNA"/>
</dbReference>